<gene>
    <name evidence="8" type="ORF">Y5S_01875</name>
</gene>
<dbReference type="AlphaFoldDB" id="A0A095SK54"/>
<dbReference type="PANTHER" id="PTHR35093:SF8">
    <property type="entry name" value="OUTER MEMBRANE PROTEIN NMB0088-RELATED"/>
    <property type="match status" value="1"/>
</dbReference>
<comment type="similarity">
    <text evidence="2">Belongs to the OmpP1/FadL family.</text>
</comment>
<evidence type="ECO:0000256" key="1">
    <source>
        <dbReference type="ARBA" id="ARBA00004571"/>
    </source>
</evidence>
<dbReference type="Gene3D" id="2.40.160.60">
    <property type="entry name" value="Outer membrane protein transport protein (OMPP1/FadL/TodX)"/>
    <property type="match status" value="1"/>
</dbReference>
<evidence type="ECO:0000256" key="4">
    <source>
        <dbReference type="ARBA" id="ARBA00022692"/>
    </source>
</evidence>
<keyword evidence="5" id="KW-0732">Signal</keyword>
<dbReference type="EMBL" id="ARXV01000006">
    <property type="protein sequence ID" value="KGD64967.1"/>
    <property type="molecule type" value="Genomic_DNA"/>
</dbReference>
<keyword evidence="6" id="KW-0472">Membrane</keyword>
<dbReference type="Pfam" id="PF03349">
    <property type="entry name" value="Toluene_X"/>
    <property type="match status" value="1"/>
</dbReference>
<protein>
    <submittedName>
        <fullName evidence="8">Aromatic hydrocarbon degradation membrane protein</fullName>
    </submittedName>
</protein>
<evidence type="ECO:0000256" key="7">
    <source>
        <dbReference type="ARBA" id="ARBA00023237"/>
    </source>
</evidence>
<evidence type="ECO:0000256" key="6">
    <source>
        <dbReference type="ARBA" id="ARBA00023136"/>
    </source>
</evidence>
<dbReference type="PATRIC" id="fig|1177154.3.peg.1905"/>
<dbReference type="SMR" id="A0A095SK54"/>
<reference evidence="8 9" key="1">
    <citation type="submission" date="2012-09" db="EMBL/GenBank/DDBJ databases">
        <title>Genome Sequence of alkane-degrading Bacterium Alcanivorax sp. 19-m-6.</title>
        <authorList>
            <person name="Lai Q."/>
            <person name="Shao Z."/>
        </authorList>
    </citation>
    <scope>NUCLEOTIDE SEQUENCE [LARGE SCALE GENOMIC DNA]</scope>
    <source>
        <strain evidence="8 9">19-m-6</strain>
    </source>
</reference>
<evidence type="ECO:0000256" key="2">
    <source>
        <dbReference type="ARBA" id="ARBA00008163"/>
    </source>
</evidence>
<proteinExistence type="inferred from homology"/>
<dbReference type="RefSeq" id="WP_035232462.1">
    <property type="nucleotide sequence ID" value="NZ_ARXV01000006.1"/>
</dbReference>
<evidence type="ECO:0000256" key="3">
    <source>
        <dbReference type="ARBA" id="ARBA00022452"/>
    </source>
</evidence>
<keyword evidence="7" id="KW-0998">Cell outer membrane</keyword>
<accession>A0A095SK54</accession>
<keyword evidence="3" id="KW-1134">Transmembrane beta strand</keyword>
<dbReference type="STRING" id="1177154.Y5S_01875"/>
<dbReference type="SUPFAM" id="SSF56935">
    <property type="entry name" value="Porins"/>
    <property type="match status" value="1"/>
</dbReference>
<dbReference type="eggNOG" id="COG2067">
    <property type="taxonomic scope" value="Bacteria"/>
</dbReference>
<keyword evidence="9" id="KW-1185">Reference proteome</keyword>
<evidence type="ECO:0000313" key="9">
    <source>
        <dbReference type="Proteomes" id="UP000029444"/>
    </source>
</evidence>
<name>A0A095SK54_9GAMM</name>
<dbReference type="PANTHER" id="PTHR35093">
    <property type="entry name" value="OUTER MEMBRANE PROTEIN NMB0088-RELATED"/>
    <property type="match status" value="1"/>
</dbReference>
<dbReference type="GO" id="GO:0015483">
    <property type="term" value="F:long-chain fatty acid transporting porin activity"/>
    <property type="evidence" value="ECO:0007669"/>
    <property type="project" value="TreeGrafter"/>
</dbReference>
<comment type="subcellular location">
    <subcellularLocation>
        <location evidence="1">Cell outer membrane</location>
        <topology evidence="1">Multi-pass membrane protein</topology>
    </subcellularLocation>
</comment>
<organism evidence="8 9">
    <name type="scientific">Alcanivorax nanhaiticus</name>
    <dbReference type="NCBI Taxonomy" id="1177154"/>
    <lineage>
        <taxon>Bacteria</taxon>
        <taxon>Pseudomonadati</taxon>
        <taxon>Pseudomonadota</taxon>
        <taxon>Gammaproteobacteria</taxon>
        <taxon>Oceanospirillales</taxon>
        <taxon>Alcanivoracaceae</taxon>
        <taxon>Alcanivorax</taxon>
    </lineage>
</organism>
<dbReference type="InterPro" id="IPR005017">
    <property type="entry name" value="OMPP1/FadL/TodX"/>
</dbReference>
<comment type="caution">
    <text evidence="8">The sequence shown here is derived from an EMBL/GenBank/DDBJ whole genome shotgun (WGS) entry which is preliminary data.</text>
</comment>
<dbReference type="GO" id="GO:0009279">
    <property type="term" value="C:cell outer membrane"/>
    <property type="evidence" value="ECO:0007669"/>
    <property type="project" value="UniProtKB-SubCell"/>
</dbReference>
<dbReference type="Proteomes" id="UP000029444">
    <property type="component" value="Unassembled WGS sequence"/>
</dbReference>
<evidence type="ECO:0000313" key="8">
    <source>
        <dbReference type="EMBL" id="KGD64967.1"/>
    </source>
</evidence>
<evidence type="ECO:0000256" key="5">
    <source>
        <dbReference type="ARBA" id="ARBA00022729"/>
    </source>
</evidence>
<sequence>MSVSFSGRIAVMAGGVLMQSVALGSMGNIGTTYGVLPSDLASAQALSMFNSQVSATYYNPAYLAHDSRGELTVGLMHAEHELRANSLGGADAPLRRGDVLQDSPAQQVLIGMKTNLTSLTQYGHPFYLGFMLGVEEYGEEMLAFDSTTSQQGQYLEYGRQPLFLNLGGATQVWRGIDVGATARITLHAAADLRATTDLAGNTQYEQLDVSAKPSIRPILSMNMDWGKTFCAEGDNCWFDGLETAFAYRMYSNTQTEVSADAIIPGVIGAPGLPLRISTLDSYQPNILTGGLHYRADRWRAGVTLEWQQWSKLEEEFEDDTIKDQSVNGDVGQLKFKDILIPRIGGEFQLNEVFAVTGGLAFSESPLDSDASVDVNYLDGDKWIAGLGLTAKFDEPWLLAYPVRLDVGYQYQKLESRTFDIYDTQSAVYPQPSEQVEADGDVHVFSGSLTLKF</sequence>
<keyword evidence="4" id="KW-0812">Transmembrane</keyword>
<dbReference type="OrthoDB" id="6079686at2"/>